<sequence>MGIQYATGIDKTLLDCFIHVVFTQTSLWNSGFGMENVMGGGLHTSQGRKSVELLRFMAP</sequence>
<dbReference type="Proteomes" id="UP000198211">
    <property type="component" value="Unassembled WGS sequence"/>
</dbReference>
<accession>A0A225W9X0</accession>
<keyword evidence="2" id="KW-1185">Reference proteome</keyword>
<reference evidence="2" key="1">
    <citation type="submission" date="2017-03" db="EMBL/GenBank/DDBJ databases">
        <title>Phytopthora megakarya and P. palmivora, two closely related causual agents of cacao black pod achieved similar genome size and gene model numbers by different mechanisms.</title>
        <authorList>
            <person name="Ali S."/>
            <person name="Shao J."/>
            <person name="Larry D.J."/>
            <person name="Kronmiller B."/>
            <person name="Shen D."/>
            <person name="Strem M.D."/>
            <person name="Melnick R.L."/>
            <person name="Guiltinan M.J."/>
            <person name="Tyler B.M."/>
            <person name="Meinhardt L.W."/>
            <person name="Bailey B.A."/>
        </authorList>
    </citation>
    <scope>NUCLEOTIDE SEQUENCE [LARGE SCALE GENOMIC DNA]</scope>
    <source>
        <strain evidence="2">zdho120</strain>
    </source>
</reference>
<protein>
    <submittedName>
        <fullName evidence="1">Uncharacterized protein</fullName>
    </submittedName>
</protein>
<name>A0A225W9X0_9STRA</name>
<organism evidence="1 2">
    <name type="scientific">Phytophthora megakarya</name>
    <dbReference type="NCBI Taxonomy" id="4795"/>
    <lineage>
        <taxon>Eukaryota</taxon>
        <taxon>Sar</taxon>
        <taxon>Stramenopiles</taxon>
        <taxon>Oomycota</taxon>
        <taxon>Peronosporomycetes</taxon>
        <taxon>Peronosporales</taxon>
        <taxon>Peronosporaceae</taxon>
        <taxon>Phytophthora</taxon>
    </lineage>
</organism>
<dbReference type="EMBL" id="NBNE01001349">
    <property type="protein sequence ID" value="OWZ14385.1"/>
    <property type="molecule type" value="Genomic_DNA"/>
</dbReference>
<gene>
    <name evidence="1" type="ORF">PHMEG_00012145</name>
</gene>
<dbReference type="AlphaFoldDB" id="A0A225W9X0"/>
<evidence type="ECO:0000313" key="1">
    <source>
        <dbReference type="EMBL" id="OWZ14385.1"/>
    </source>
</evidence>
<proteinExistence type="predicted"/>
<evidence type="ECO:0000313" key="2">
    <source>
        <dbReference type="Proteomes" id="UP000198211"/>
    </source>
</evidence>
<comment type="caution">
    <text evidence="1">The sequence shown here is derived from an EMBL/GenBank/DDBJ whole genome shotgun (WGS) entry which is preliminary data.</text>
</comment>